<feature type="transmembrane region" description="Helical" evidence="8">
    <location>
        <begin position="335"/>
        <end position="356"/>
    </location>
</feature>
<feature type="domain" description="NADH:quinone oxidoreductase/Mrp antiporter transmembrane" evidence="9">
    <location>
        <begin position="130"/>
        <end position="427"/>
    </location>
</feature>
<comment type="caution">
    <text evidence="10">The sequence shown here is derived from an EMBL/GenBank/DDBJ whole genome shotgun (WGS) entry which is preliminary data.</text>
</comment>
<keyword evidence="5 8" id="KW-1133">Transmembrane helix</keyword>
<dbReference type="PANTHER" id="PTHR42703:SF1">
    <property type="entry name" value="NA(+)_H(+) ANTIPORTER SUBUNIT D1"/>
    <property type="match status" value="1"/>
</dbReference>
<accession>A0ABT5JT01</accession>
<dbReference type="NCBIfam" id="NF009309">
    <property type="entry name" value="PRK12666.1"/>
    <property type="match status" value="1"/>
</dbReference>
<proteinExistence type="inferred from homology"/>
<feature type="transmembrane region" description="Helical" evidence="8">
    <location>
        <begin position="163"/>
        <end position="188"/>
    </location>
</feature>
<reference evidence="10 11" key="1">
    <citation type="submission" date="2022-10" db="EMBL/GenBank/DDBJ databases">
        <title>Erythrobacter sp. sf7 Genome sequencing.</title>
        <authorList>
            <person name="Park S."/>
        </authorList>
    </citation>
    <scope>NUCLEOTIDE SEQUENCE [LARGE SCALE GENOMIC DNA]</scope>
    <source>
        <strain evidence="11">sf7</strain>
    </source>
</reference>
<feature type="transmembrane region" description="Helical" evidence="8">
    <location>
        <begin position="33"/>
        <end position="54"/>
    </location>
</feature>
<dbReference type="RefSeq" id="WP_273679113.1">
    <property type="nucleotide sequence ID" value="NZ_JAQQXQ010000015.1"/>
</dbReference>
<keyword evidence="11" id="KW-1185">Reference proteome</keyword>
<feature type="transmembrane region" description="Helical" evidence="8">
    <location>
        <begin position="281"/>
        <end position="301"/>
    </location>
</feature>
<evidence type="ECO:0000256" key="1">
    <source>
        <dbReference type="ARBA" id="ARBA00004651"/>
    </source>
</evidence>
<comment type="similarity">
    <text evidence="2">Belongs to the CPA3 antiporters (TC 2.A.63) subunit D family.</text>
</comment>
<feature type="transmembrane region" description="Helical" evidence="8">
    <location>
        <begin position="133"/>
        <end position="151"/>
    </location>
</feature>
<comment type="subcellular location">
    <subcellularLocation>
        <location evidence="1">Cell membrane</location>
        <topology evidence="1">Multi-pass membrane protein</topology>
    </subcellularLocation>
    <subcellularLocation>
        <location evidence="7">Membrane</location>
        <topology evidence="7">Multi-pass membrane protein</topology>
    </subcellularLocation>
</comment>
<feature type="transmembrane region" description="Helical" evidence="8">
    <location>
        <begin position="208"/>
        <end position="228"/>
    </location>
</feature>
<feature type="transmembrane region" description="Helical" evidence="8">
    <location>
        <begin position="462"/>
        <end position="480"/>
    </location>
</feature>
<keyword evidence="6 8" id="KW-0472">Membrane</keyword>
<feature type="transmembrane region" description="Helical" evidence="8">
    <location>
        <begin position="6"/>
        <end position="26"/>
    </location>
</feature>
<evidence type="ECO:0000313" key="11">
    <source>
        <dbReference type="Proteomes" id="UP001216558"/>
    </source>
</evidence>
<evidence type="ECO:0000256" key="6">
    <source>
        <dbReference type="ARBA" id="ARBA00023136"/>
    </source>
</evidence>
<feature type="transmembrane region" description="Helical" evidence="8">
    <location>
        <begin position="377"/>
        <end position="396"/>
    </location>
</feature>
<organism evidence="10 11">
    <name type="scientific">Erythrobacter fulvus</name>
    <dbReference type="NCBI Taxonomy" id="2987523"/>
    <lineage>
        <taxon>Bacteria</taxon>
        <taxon>Pseudomonadati</taxon>
        <taxon>Pseudomonadota</taxon>
        <taxon>Alphaproteobacteria</taxon>
        <taxon>Sphingomonadales</taxon>
        <taxon>Erythrobacteraceae</taxon>
        <taxon>Erythrobacter/Porphyrobacter group</taxon>
        <taxon>Erythrobacter</taxon>
    </lineage>
</organism>
<dbReference type="Pfam" id="PF00361">
    <property type="entry name" value="Proton_antipo_M"/>
    <property type="match status" value="1"/>
</dbReference>
<dbReference type="EMBL" id="JAQQXQ010000015">
    <property type="protein sequence ID" value="MDC8755902.1"/>
    <property type="molecule type" value="Genomic_DNA"/>
</dbReference>
<evidence type="ECO:0000256" key="7">
    <source>
        <dbReference type="RuleBase" id="RU000320"/>
    </source>
</evidence>
<dbReference type="InterPro" id="IPR003918">
    <property type="entry name" value="NADH_UbQ_OxRdtase"/>
</dbReference>
<evidence type="ECO:0000313" key="10">
    <source>
        <dbReference type="EMBL" id="MDC8755902.1"/>
    </source>
</evidence>
<dbReference type="InterPro" id="IPR001750">
    <property type="entry name" value="ND/Mrp_TM"/>
</dbReference>
<evidence type="ECO:0000256" key="2">
    <source>
        <dbReference type="ARBA" id="ARBA00005346"/>
    </source>
</evidence>
<keyword evidence="3" id="KW-1003">Cell membrane</keyword>
<feature type="transmembrane region" description="Helical" evidence="8">
    <location>
        <begin position="308"/>
        <end position="329"/>
    </location>
</feature>
<evidence type="ECO:0000256" key="8">
    <source>
        <dbReference type="SAM" id="Phobius"/>
    </source>
</evidence>
<dbReference type="InterPro" id="IPR050586">
    <property type="entry name" value="CPA3_Na-H_Antiporter_D"/>
</dbReference>
<sequence>MSWLDHLPLLPVAIPALAAPATLLLLRRHPAWGIGVAFASCFAMLGTALALLGYAGDGIVHVYDVGEWPAPFGIVLVADRLSAIMLTLASVLALVALLHAVVTRVDRKGWHFHPLFQFQLMGLNGAFLTGDLFNLFVFFEVLLIASYGLLLHGQGPARLKAGVQYVVVNLVGSSLFLIALGLLYALTGTLNMADMGMRVAEIAPADQGLLRIAALLLACVFAIKAAIVPLHLWLPRTYDVATPAVAGLFAIMTKVGVYSLIRVVPQVFGDGAGAAAWTPDPFLWPAALVTAAVGFAGVFTARTLSEQASYAIIGSTGTLLIAVAGWEQATLGAALYYLVHSTIAGAALFLVADAVARRRAGATDNCSPAPAFAQRGIIALMFMAAAIATTGLPPLSGFIGKLLILQSVTGQPDWGWSWGVILVTTLIGVIGFARAGSVVFWKESESDDGVSSGAAAAPRSDLVAPAIALVLLAALAAGAGPATTYADEAAAQVLDRAAAARAVLGEDVQ</sequence>
<dbReference type="PANTHER" id="PTHR42703">
    <property type="entry name" value="NADH DEHYDROGENASE"/>
    <property type="match status" value="1"/>
</dbReference>
<feature type="transmembrane region" description="Helical" evidence="8">
    <location>
        <begin position="74"/>
        <end position="98"/>
    </location>
</feature>
<evidence type="ECO:0000259" key="9">
    <source>
        <dbReference type="Pfam" id="PF00361"/>
    </source>
</evidence>
<gene>
    <name evidence="10" type="ORF">OIK40_14735</name>
</gene>
<evidence type="ECO:0000256" key="4">
    <source>
        <dbReference type="ARBA" id="ARBA00022692"/>
    </source>
</evidence>
<keyword evidence="4 7" id="KW-0812">Transmembrane</keyword>
<name>A0ABT5JT01_9SPHN</name>
<evidence type="ECO:0000256" key="3">
    <source>
        <dbReference type="ARBA" id="ARBA00022475"/>
    </source>
</evidence>
<dbReference type="PRINTS" id="PR01437">
    <property type="entry name" value="NUOXDRDTASE4"/>
</dbReference>
<feature type="transmembrane region" description="Helical" evidence="8">
    <location>
        <begin position="416"/>
        <end position="441"/>
    </location>
</feature>
<evidence type="ECO:0000256" key="5">
    <source>
        <dbReference type="ARBA" id="ARBA00022989"/>
    </source>
</evidence>
<protein>
    <submittedName>
        <fullName evidence="10">Monovalent cation/H+ antiporter subunit D</fullName>
    </submittedName>
</protein>
<dbReference type="Proteomes" id="UP001216558">
    <property type="component" value="Unassembled WGS sequence"/>
</dbReference>